<name>L0A7J7_DEIPD</name>
<accession>L0A7J7</accession>
<sequence length="476" mass="53107">MARSKLPSAIEMAAFVASWWRAYGRDEDTLRALDRGDVTPLRIDGLALDAAVKTHYRAWQLIELARDKAEPLTPESVQVILQADGDRAETDTLWRQRVLFVQPLARHYRFPPRTSKILLEAAALVGLVNAPRELLPEGRDAPPAVQLVLANTPGQEIDRATRGPQSWNAEALVYEHGGMLIKYGDDGVPIDVARAELSEMDSRTSDVWRLLVAKTLESGLDDDLVSITVQPGELALAMGFKKHHKGGMRAEDLVKCAEAMTRLERLWLRVTVDVTGTGVTHPDLPGEHIAALETETKVIHVIRRGTARTVNGQRIPRYWQVALGSWAKVWPRSFAPLFRSLVELPANNAVAVWSKQVGAELAFLWGLRARSGEAQRVTISELLGNAMLLHEVERLRGRGELGVAVERFGKTMDQLREKGVHAGWAYDPVSFERMAVAERTRRYFQAWMDAVLVIHPPEAVLRALAERVLTPPTWDV</sequence>
<keyword evidence="2" id="KW-1185">Reference proteome</keyword>
<dbReference type="Proteomes" id="UP000010467">
    <property type="component" value="Plasmid pDEIPE02"/>
</dbReference>
<proteinExistence type="predicted"/>
<dbReference type="KEGG" id="dpd:Deipe_4466"/>
<gene>
    <name evidence="1" type="ordered locus">Deipe_4466</name>
</gene>
<evidence type="ECO:0000313" key="1">
    <source>
        <dbReference type="EMBL" id="AFZ69791.1"/>
    </source>
</evidence>
<dbReference type="EMBL" id="CP003384">
    <property type="protein sequence ID" value="AFZ69791.1"/>
    <property type="molecule type" value="Genomic_DNA"/>
</dbReference>
<dbReference type="HOGENOM" id="CLU_573332_0_0_0"/>
<reference evidence="2" key="1">
    <citation type="submission" date="2012-03" db="EMBL/GenBank/DDBJ databases">
        <title>Complete sequence of plasmid 2 of Deinococcus peraridilitoris DSM 19664.</title>
        <authorList>
            <person name="Lucas S."/>
            <person name="Copeland A."/>
            <person name="Lapidus A."/>
            <person name="Glavina del Rio T."/>
            <person name="Dalin E."/>
            <person name="Tice H."/>
            <person name="Bruce D."/>
            <person name="Goodwin L."/>
            <person name="Pitluck S."/>
            <person name="Peters L."/>
            <person name="Mikhailova N."/>
            <person name="Lu M."/>
            <person name="Kyrpides N."/>
            <person name="Mavromatis K."/>
            <person name="Ivanova N."/>
            <person name="Brettin T."/>
            <person name="Detter J.C."/>
            <person name="Han C."/>
            <person name="Larimer F."/>
            <person name="Land M."/>
            <person name="Hauser L."/>
            <person name="Markowitz V."/>
            <person name="Cheng J.-F."/>
            <person name="Hugenholtz P."/>
            <person name="Woyke T."/>
            <person name="Wu D."/>
            <person name="Pukall R."/>
            <person name="Steenblock K."/>
            <person name="Brambilla E."/>
            <person name="Klenk H.-P."/>
            <person name="Eisen J.A."/>
        </authorList>
    </citation>
    <scope>NUCLEOTIDE SEQUENCE [LARGE SCALE GENOMIC DNA]</scope>
    <source>
        <strain evidence="2">DSM 19664 / LMG 22246 / CIP 109416 / KR-200</strain>
        <plasmid evidence="2">Plasmid pDEIPE02</plasmid>
    </source>
</reference>
<dbReference type="OrthoDB" id="54697at2"/>
<dbReference type="AlphaFoldDB" id="L0A7J7"/>
<evidence type="ECO:0000313" key="2">
    <source>
        <dbReference type="Proteomes" id="UP000010467"/>
    </source>
</evidence>
<dbReference type="RefSeq" id="WP_015231689.1">
    <property type="nucleotide sequence ID" value="NC_019790.1"/>
</dbReference>
<keyword evidence="1" id="KW-0614">Plasmid</keyword>
<geneLocation type="plasmid" evidence="1 2">
    <name>pDEIPE02</name>
</geneLocation>
<organism evidence="1 2">
    <name type="scientific">Deinococcus peraridilitoris (strain DSM 19664 / LMG 22246 / CIP 109416 / KR-200)</name>
    <dbReference type="NCBI Taxonomy" id="937777"/>
    <lineage>
        <taxon>Bacteria</taxon>
        <taxon>Thermotogati</taxon>
        <taxon>Deinococcota</taxon>
        <taxon>Deinococci</taxon>
        <taxon>Deinococcales</taxon>
        <taxon>Deinococcaceae</taxon>
        <taxon>Deinococcus</taxon>
    </lineage>
</organism>
<dbReference type="PATRIC" id="fig|937777.3.peg.4500"/>
<protein>
    <submittedName>
        <fullName evidence="1">Uncharacterized protein</fullName>
    </submittedName>
</protein>